<keyword evidence="6" id="KW-0963">Cytoplasm</keyword>
<evidence type="ECO:0000256" key="5">
    <source>
        <dbReference type="ARBA" id="ARBA00048539"/>
    </source>
</evidence>
<proteinExistence type="inferred from homology"/>
<dbReference type="GO" id="GO:0032267">
    <property type="term" value="F:tRNA(Ile)-lysidine synthase activity"/>
    <property type="evidence" value="ECO:0007669"/>
    <property type="project" value="UniProtKB-EC"/>
</dbReference>
<feature type="binding site" evidence="6">
    <location>
        <begin position="12"/>
        <end position="17"/>
    </location>
    <ligand>
        <name>ATP</name>
        <dbReference type="ChEBI" id="CHEBI:30616"/>
    </ligand>
</feature>
<evidence type="ECO:0000256" key="3">
    <source>
        <dbReference type="ARBA" id="ARBA00022741"/>
    </source>
</evidence>
<dbReference type="GO" id="GO:0005737">
    <property type="term" value="C:cytoplasm"/>
    <property type="evidence" value="ECO:0007669"/>
    <property type="project" value="UniProtKB-SubCell"/>
</dbReference>
<keyword evidence="1 6" id="KW-0436">Ligase</keyword>
<reference evidence="8 9" key="1">
    <citation type="submission" date="2018-04" db="EMBL/GenBank/DDBJ databases">
        <title>Genomic Encyclopedia of Archaeal and Bacterial Type Strains, Phase II (KMG-II): from individual species to whole genera.</title>
        <authorList>
            <person name="Goeker M."/>
        </authorList>
    </citation>
    <scope>NUCLEOTIDE SEQUENCE [LARGE SCALE GENOMIC DNA]</scope>
    <source>
        <strain evidence="8 9">DSM 100977</strain>
    </source>
</reference>
<dbReference type="EC" id="6.3.4.19" evidence="6"/>
<dbReference type="EMBL" id="QBKS01000001">
    <property type="protein sequence ID" value="PTX56913.1"/>
    <property type="molecule type" value="Genomic_DNA"/>
</dbReference>
<dbReference type="AlphaFoldDB" id="A0A2T6BLF8"/>
<keyword evidence="4 6" id="KW-0067">ATP-binding</keyword>
<dbReference type="NCBIfam" id="TIGR02432">
    <property type="entry name" value="lysidine_TilS_N"/>
    <property type="match status" value="1"/>
</dbReference>
<evidence type="ECO:0000313" key="8">
    <source>
        <dbReference type="EMBL" id="PTX56913.1"/>
    </source>
</evidence>
<evidence type="ECO:0000313" key="9">
    <source>
        <dbReference type="Proteomes" id="UP000243978"/>
    </source>
</evidence>
<evidence type="ECO:0000256" key="2">
    <source>
        <dbReference type="ARBA" id="ARBA00022694"/>
    </source>
</evidence>
<dbReference type="SUPFAM" id="SSF52402">
    <property type="entry name" value="Adenine nucleotide alpha hydrolases-like"/>
    <property type="match status" value="1"/>
</dbReference>
<dbReference type="HAMAP" id="MF_01161">
    <property type="entry name" value="tRNA_Ile_lys_synt"/>
    <property type="match status" value="1"/>
</dbReference>
<keyword evidence="3 6" id="KW-0547">Nucleotide-binding</keyword>
<evidence type="ECO:0000256" key="4">
    <source>
        <dbReference type="ARBA" id="ARBA00022840"/>
    </source>
</evidence>
<dbReference type="InterPro" id="IPR012795">
    <property type="entry name" value="tRNA_Ile_lys_synt_N"/>
</dbReference>
<dbReference type="OrthoDB" id="9807403at2"/>
<evidence type="ECO:0000256" key="1">
    <source>
        <dbReference type="ARBA" id="ARBA00022598"/>
    </source>
</evidence>
<comment type="subcellular location">
    <subcellularLocation>
        <location evidence="6">Cytoplasm</location>
    </subcellularLocation>
</comment>
<accession>A0A2T6BLF8</accession>
<dbReference type="GO" id="GO:0006400">
    <property type="term" value="P:tRNA modification"/>
    <property type="evidence" value="ECO:0007669"/>
    <property type="project" value="UniProtKB-UniRule"/>
</dbReference>
<name>A0A2T6BLF8_9RHOB</name>
<evidence type="ECO:0000256" key="6">
    <source>
        <dbReference type="HAMAP-Rule" id="MF_01161"/>
    </source>
</evidence>
<dbReference type="InterPro" id="IPR011063">
    <property type="entry name" value="TilS/TtcA_N"/>
</dbReference>
<dbReference type="GO" id="GO:0005524">
    <property type="term" value="F:ATP binding"/>
    <property type="evidence" value="ECO:0007669"/>
    <property type="project" value="UniProtKB-UniRule"/>
</dbReference>
<sequence>MIGDAPLGVAVSGGGDSMALLALLLEAGLTPQVATVHHHLRDEAGAEVAAVVAFCADHGLIHTQLDWHWDGTGNLQDQGRRARYRLLAAWASERALAHIALGHTADDNAETFLMGLSRGAGLDGLSGMRARFKRGAVTFHRPLLSVSRADLRDLLRAKGIAWADDPSNDDPAYHRVRIRQAMDALSSAGIDPAAIQKTIGNLAATRSDISLDLARALEGRFELYHGDILFDLPWLERQTMETRRRVLKAAIRVVSGQDYPPRGDKLARLAGDLRSKSALQGCLFSNDGTHLRVSREFAAVDAMAVPSDAVWDDRWVADGPHADGLTLRALGEDGLTQVDDDWRALGLPRASVLASPSIWRGATLRSAPLAGWPEGWKIRLCKDAPQLIGSILLH</sequence>
<evidence type="ECO:0000259" key="7">
    <source>
        <dbReference type="Pfam" id="PF01171"/>
    </source>
</evidence>
<dbReference type="Pfam" id="PF01171">
    <property type="entry name" value="ATP_bind_3"/>
    <property type="match status" value="1"/>
</dbReference>
<protein>
    <recommendedName>
        <fullName evidence="6">tRNA(Ile)-lysidine synthase</fullName>
        <ecNumber evidence="6">6.3.4.19</ecNumber>
    </recommendedName>
    <alternativeName>
        <fullName evidence="6">tRNA(Ile)-2-lysyl-cytidine synthase</fullName>
    </alternativeName>
    <alternativeName>
        <fullName evidence="6">tRNA(Ile)-lysidine synthetase</fullName>
    </alternativeName>
</protein>
<dbReference type="InterPro" id="IPR012094">
    <property type="entry name" value="tRNA_Ile_lys_synt"/>
</dbReference>
<dbReference type="PANTHER" id="PTHR43033">
    <property type="entry name" value="TRNA(ILE)-LYSIDINE SYNTHASE-RELATED"/>
    <property type="match status" value="1"/>
</dbReference>
<dbReference type="RefSeq" id="WP_146174187.1">
    <property type="nucleotide sequence ID" value="NZ_QBKS01000001.1"/>
</dbReference>
<feature type="domain" description="tRNA(Ile)-lysidine/2-thiocytidine synthase N-terminal" evidence="7">
    <location>
        <begin position="8"/>
        <end position="180"/>
    </location>
</feature>
<comment type="similarity">
    <text evidence="6">Belongs to the tRNA(Ile)-lysidine synthase family.</text>
</comment>
<dbReference type="PANTHER" id="PTHR43033:SF1">
    <property type="entry name" value="TRNA(ILE)-LYSIDINE SYNTHASE-RELATED"/>
    <property type="match status" value="1"/>
</dbReference>
<comment type="caution">
    <text evidence="8">The sequence shown here is derived from an EMBL/GenBank/DDBJ whole genome shotgun (WGS) entry which is preliminary data.</text>
</comment>
<keyword evidence="9" id="KW-1185">Reference proteome</keyword>
<dbReference type="CDD" id="cd01992">
    <property type="entry name" value="TilS_N"/>
    <property type="match status" value="1"/>
</dbReference>
<comment type="domain">
    <text evidence="6">The N-terminal region contains the highly conserved SGGXDS motif, predicted to be a P-loop motif involved in ATP binding.</text>
</comment>
<dbReference type="Proteomes" id="UP000243978">
    <property type="component" value="Unassembled WGS sequence"/>
</dbReference>
<gene>
    <name evidence="6" type="primary">tilS</name>
    <name evidence="8" type="ORF">C8N43_1578</name>
</gene>
<dbReference type="Gene3D" id="3.40.50.620">
    <property type="entry name" value="HUPs"/>
    <property type="match status" value="1"/>
</dbReference>
<organism evidence="8 9">
    <name type="scientific">Litoreibacter ponti</name>
    <dbReference type="NCBI Taxonomy" id="1510457"/>
    <lineage>
        <taxon>Bacteria</taxon>
        <taxon>Pseudomonadati</taxon>
        <taxon>Pseudomonadota</taxon>
        <taxon>Alphaproteobacteria</taxon>
        <taxon>Rhodobacterales</taxon>
        <taxon>Roseobacteraceae</taxon>
        <taxon>Litoreibacter</taxon>
    </lineage>
</organism>
<comment type="function">
    <text evidence="6">Ligates lysine onto the cytidine present at position 34 of the AUA codon-specific tRNA(Ile) that contains the anticodon CAU, in an ATP-dependent manner. Cytidine is converted to lysidine, thus changing the amino acid specificity of the tRNA from methionine to isoleucine.</text>
</comment>
<comment type="catalytic activity">
    <reaction evidence="5 6">
        <text>cytidine(34) in tRNA(Ile2) + L-lysine + ATP = lysidine(34) in tRNA(Ile2) + AMP + diphosphate + H(+)</text>
        <dbReference type="Rhea" id="RHEA:43744"/>
        <dbReference type="Rhea" id="RHEA-COMP:10625"/>
        <dbReference type="Rhea" id="RHEA-COMP:10670"/>
        <dbReference type="ChEBI" id="CHEBI:15378"/>
        <dbReference type="ChEBI" id="CHEBI:30616"/>
        <dbReference type="ChEBI" id="CHEBI:32551"/>
        <dbReference type="ChEBI" id="CHEBI:33019"/>
        <dbReference type="ChEBI" id="CHEBI:82748"/>
        <dbReference type="ChEBI" id="CHEBI:83665"/>
        <dbReference type="ChEBI" id="CHEBI:456215"/>
        <dbReference type="EC" id="6.3.4.19"/>
    </reaction>
</comment>
<dbReference type="InterPro" id="IPR014729">
    <property type="entry name" value="Rossmann-like_a/b/a_fold"/>
</dbReference>
<keyword evidence="2 6" id="KW-0819">tRNA processing</keyword>